<evidence type="ECO:0000256" key="2">
    <source>
        <dbReference type="SAM" id="SignalP"/>
    </source>
</evidence>
<comment type="caution">
    <text evidence="3">The sequence shown here is derived from an EMBL/GenBank/DDBJ whole genome shotgun (WGS) entry which is preliminary data.</text>
</comment>
<sequence>MHVKSFTAVAALALAAQAVAEPIRLAGAPYKAANKIHQTSVRQLFGVVRRQDNPGYQPEQTVCGTGNTCAEACGAGFEACASKDDSVHCYNAGAAQICCPNGSGNSCDAGYYCAADAQNETWCCPEGMGLEECAAAYKVDGSLVSQTAEATSTSTSSTSTSSTSTSSTSTSSTVVSTTSTSSVVVSTTSTSSVVIPLTTSSVALTTSSAPAITVPAVSSSSIVLIPTGLATGGAPSGANGTSVVVVSPQPTQSEVAIGAGSVAKPAGAFLLVAAGLAALL</sequence>
<evidence type="ECO:0000313" key="3">
    <source>
        <dbReference type="EMBL" id="KAL0471500.1"/>
    </source>
</evidence>
<dbReference type="Proteomes" id="UP001451303">
    <property type="component" value="Unassembled WGS sequence"/>
</dbReference>
<protein>
    <recommendedName>
        <fullName evidence="5">Prp 4 CRoW domain-containing protein</fullName>
    </recommendedName>
</protein>
<evidence type="ECO:0008006" key="5">
    <source>
        <dbReference type="Google" id="ProtNLM"/>
    </source>
</evidence>
<accession>A0ABR3DFP6</accession>
<gene>
    <name evidence="3" type="ORF">QR685DRAFT_205667</name>
</gene>
<proteinExistence type="predicted"/>
<evidence type="ECO:0000256" key="1">
    <source>
        <dbReference type="SAM" id="MobiDB-lite"/>
    </source>
</evidence>
<organism evidence="3 4">
    <name type="scientific">Neurospora intermedia</name>
    <dbReference type="NCBI Taxonomy" id="5142"/>
    <lineage>
        <taxon>Eukaryota</taxon>
        <taxon>Fungi</taxon>
        <taxon>Dikarya</taxon>
        <taxon>Ascomycota</taxon>
        <taxon>Pezizomycotina</taxon>
        <taxon>Sordariomycetes</taxon>
        <taxon>Sordariomycetidae</taxon>
        <taxon>Sordariales</taxon>
        <taxon>Sordariaceae</taxon>
        <taxon>Neurospora</taxon>
    </lineage>
</organism>
<feature type="chain" id="PRO_5047443983" description="Prp 4 CRoW domain-containing protein" evidence="2">
    <location>
        <begin position="21"/>
        <end position="280"/>
    </location>
</feature>
<reference evidence="3 4" key="1">
    <citation type="submission" date="2023-09" db="EMBL/GenBank/DDBJ databases">
        <title>Multi-omics analysis of a traditional fermented food reveals byproduct-associated fungal strains for waste-to-food upcycling.</title>
        <authorList>
            <consortium name="Lawrence Berkeley National Laboratory"/>
            <person name="Rekdal V.M."/>
            <person name="Villalobos-Escobedo J.M."/>
            <person name="Rodriguez-Valeron N."/>
            <person name="Garcia M.O."/>
            <person name="Vasquez D.P."/>
            <person name="Damayanti I."/>
            <person name="Sorensen P.M."/>
            <person name="Baidoo E.E."/>
            <person name="De Carvalho A.C."/>
            <person name="Riley R."/>
            <person name="Lipzen A."/>
            <person name="He G."/>
            <person name="Yan M."/>
            <person name="Haridas S."/>
            <person name="Daum C."/>
            <person name="Yoshinaga Y."/>
            <person name="Ng V."/>
            <person name="Grigoriev I.V."/>
            <person name="Munk R."/>
            <person name="Nuraida L."/>
            <person name="Wijaya C.H."/>
            <person name="Morales P.-C."/>
            <person name="Keasling J.D."/>
        </authorList>
    </citation>
    <scope>NUCLEOTIDE SEQUENCE [LARGE SCALE GENOMIC DNA]</scope>
    <source>
        <strain evidence="3 4">FGSC 2613</strain>
    </source>
</reference>
<name>A0ABR3DFP6_NEUIN</name>
<feature type="signal peptide" evidence="2">
    <location>
        <begin position="1"/>
        <end position="20"/>
    </location>
</feature>
<evidence type="ECO:0000313" key="4">
    <source>
        <dbReference type="Proteomes" id="UP001451303"/>
    </source>
</evidence>
<feature type="compositionally biased region" description="Low complexity" evidence="1">
    <location>
        <begin position="151"/>
        <end position="173"/>
    </location>
</feature>
<dbReference type="EMBL" id="JAVLET010000003">
    <property type="protein sequence ID" value="KAL0471500.1"/>
    <property type="molecule type" value="Genomic_DNA"/>
</dbReference>
<keyword evidence="2" id="KW-0732">Signal</keyword>
<feature type="region of interest" description="Disordered" evidence="1">
    <location>
        <begin position="149"/>
        <end position="173"/>
    </location>
</feature>
<keyword evidence="4" id="KW-1185">Reference proteome</keyword>